<dbReference type="AlphaFoldDB" id="A0A7V2ZI15"/>
<protein>
    <submittedName>
        <fullName evidence="2">Uncharacterized protein</fullName>
    </submittedName>
</protein>
<evidence type="ECO:0000313" key="2">
    <source>
        <dbReference type="EMBL" id="HFI90291.1"/>
    </source>
</evidence>
<accession>A0A7V2ZI15</accession>
<feature type="signal peptide" evidence="1">
    <location>
        <begin position="1"/>
        <end position="26"/>
    </location>
</feature>
<reference evidence="2" key="1">
    <citation type="journal article" date="2020" name="mSystems">
        <title>Genome- and Community-Level Interaction Insights into Carbon Utilization and Element Cycling Functions of Hydrothermarchaeota in Hydrothermal Sediment.</title>
        <authorList>
            <person name="Zhou Z."/>
            <person name="Liu Y."/>
            <person name="Xu W."/>
            <person name="Pan J."/>
            <person name="Luo Z.H."/>
            <person name="Li M."/>
        </authorList>
    </citation>
    <scope>NUCLEOTIDE SEQUENCE [LARGE SCALE GENOMIC DNA]</scope>
    <source>
        <strain evidence="2">SpSt-479</strain>
    </source>
</reference>
<sequence>MNTNNFVKKNLLPLILLAIISFFVGCQEESSLEATEPRTDKEAMIQIADEDSLLTSFEPNYNEDGVMDIIGKVNVPIYPVKVGQKMRLVNRVLDINIQGDTAYGTLTKTFEGKLFILAKYDSASTEPDTLIQKPFTSTITRKLVFIKIANTEFPKRNWVLAAVSLPEGGTNTPQSIDITKMTVFLPNGDTLVINSPNDYYLYRRWGFWWRWRNFPVVPGNSQLTIRVELTSAYEQDDFVTLTFGADARGLHRAKKRFVLVSSTFNGTAYAKVYEQTFQTHQYRGFFHAILNAMPGQVVLDDSAPVEQESWGVPYFVRP</sequence>
<dbReference type="EMBL" id="DSUJ01000008">
    <property type="protein sequence ID" value="HFI90291.1"/>
    <property type="molecule type" value="Genomic_DNA"/>
</dbReference>
<comment type="caution">
    <text evidence="2">The sequence shown here is derived from an EMBL/GenBank/DDBJ whole genome shotgun (WGS) entry which is preliminary data.</text>
</comment>
<organism evidence="2">
    <name type="scientific">Ignavibacterium album</name>
    <dbReference type="NCBI Taxonomy" id="591197"/>
    <lineage>
        <taxon>Bacteria</taxon>
        <taxon>Pseudomonadati</taxon>
        <taxon>Ignavibacteriota</taxon>
        <taxon>Ignavibacteria</taxon>
        <taxon>Ignavibacteriales</taxon>
        <taxon>Ignavibacteriaceae</taxon>
        <taxon>Ignavibacterium</taxon>
    </lineage>
</organism>
<evidence type="ECO:0000256" key="1">
    <source>
        <dbReference type="SAM" id="SignalP"/>
    </source>
</evidence>
<feature type="chain" id="PRO_5031098658" evidence="1">
    <location>
        <begin position="27"/>
        <end position="318"/>
    </location>
</feature>
<proteinExistence type="predicted"/>
<name>A0A7V2ZI15_9BACT</name>
<gene>
    <name evidence="2" type="ORF">ENS31_02035</name>
</gene>
<keyword evidence="1" id="KW-0732">Signal</keyword>